<feature type="domain" description="FAD dependent oxidoreductase" evidence="2">
    <location>
        <begin position="38"/>
        <end position="401"/>
    </location>
</feature>
<dbReference type="EMBL" id="JAGSOG010000061">
    <property type="protein sequence ID" value="MBR7834510.1"/>
    <property type="molecule type" value="Genomic_DNA"/>
</dbReference>
<dbReference type="InterPro" id="IPR036188">
    <property type="entry name" value="FAD/NAD-bd_sf"/>
</dbReference>
<dbReference type="RefSeq" id="WP_212529030.1">
    <property type="nucleotide sequence ID" value="NZ_JAGSOG010000061.1"/>
</dbReference>
<name>A0A941IMR8_9ACTN</name>
<dbReference type="PANTHER" id="PTHR13847">
    <property type="entry name" value="SARCOSINE DEHYDROGENASE-RELATED"/>
    <property type="match status" value="1"/>
</dbReference>
<dbReference type="PANTHER" id="PTHR13847:SF285">
    <property type="entry name" value="FAD DEPENDENT OXIDOREDUCTASE DOMAIN-CONTAINING PROTEIN"/>
    <property type="match status" value="1"/>
</dbReference>
<protein>
    <submittedName>
        <fullName evidence="3">FAD-dependent oxidoreductase</fullName>
    </submittedName>
</protein>
<gene>
    <name evidence="3" type="ORF">KDL01_14650</name>
</gene>
<reference evidence="3" key="1">
    <citation type="submission" date="2021-04" db="EMBL/GenBank/DDBJ databases">
        <title>Genome based classification of Actinospica acidithermotolerans sp. nov., an actinobacterium isolated from an Indonesian hot spring.</title>
        <authorList>
            <person name="Kusuma A.B."/>
            <person name="Putra K.E."/>
            <person name="Nafisah S."/>
            <person name="Loh J."/>
            <person name="Nouioui I."/>
            <person name="Goodfellow M."/>
        </authorList>
    </citation>
    <scope>NUCLEOTIDE SEQUENCE</scope>
    <source>
        <strain evidence="3">CSCA 57</strain>
    </source>
</reference>
<dbReference type="GO" id="GO:0005737">
    <property type="term" value="C:cytoplasm"/>
    <property type="evidence" value="ECO:0007669"/>
    <property type="project" value="TreeGrafter"/>
</dbReference>
<dbReference type="Gene3D" id="3.30.9.10">
    <property type="entry name" value="D-Amino Acid Oxidase, subunit A, domain 2"/>
    <property type="match status" value="1"/>
</dbReference>
<dbReference type="Pfam" id="PF01266">
    <property type="entry name" value="DAO"/>
    <property type="match status" value="1"/>
</dbReference>
<dbReference type="SUPFAM" id="SSF51905">
    <property type="entry name" value="FAD/NAD(P)-binding domain"/>
    <property type="match status" value="1"/>
</dbReference>
<evidence type="ECO:0000256" key="1">
    <source>
        <dbReference type="SAM" id="MobiDB-lite"/>
    </source>
</evidence>
<keyword evidence="4" id="KW-1185">Reference proteome</keyword>
<comment type="caution">
    <text evidence="3">The sequence shown here is derived from an EMBL/GenBank/DDBJ whole genome shotgun (WGS) entry which is preliminary data.</text>
</comment>
<evidence type="ECO:0000259" key="2">
    <source>
        <dbReference type="Pfam" id="PF01266"/>
    </source>
</evidence>
<dbReference type="Proteomes" id="UP000675781">
    <property type="component" value="Unassembled WGS sequence"/>
</dbReference>
<organism evidence="3 4">
    <name type="scientific">Actinospica durhamensis</name>
    <dbReference type="NCBI Taxonomy" id="1508375"/>
    <lineage>
        <taxon>Bacteria</taxon>
        <taxon>Bacillati</taxon>
        <taxon>Actinomycetota</taxon>
        <taxon>Actinomycetes</taxon>
        <taxon>Catenulisporales</taxon>
        <taxon>Actinospicaceae</taxon>
        <taxon>Actinospica</taxon>
    </lineage>
</organism>
<dbReference type="AlphaFoldDB" id="A0A941IMR8"/>
<feature type="region of interest" description="Disordered" evidence="1">
    <location>
        <begin position="443"/>
        <end position="466"/>
    </location>
</feature>
<dbReference type="Gene3D" id="3.50.50.60">
    <property type="entry name" value="FAD/NAD(P)-binding domain"/>
    <property type="match status" value="1"/>
</dbReference>
<dbReference type="InterPro" id="IPR006076">
    <property type="entry name" value="FAD-dep_OxRdtase"/>
</dbReference>
<proteinExistence type="predicted"/>
<sequence length="466" mass="49813">MTVLTDRHGNTYRSRSLWLDQQGDLARRPALDGDVEVDIAVVGGGFTGLWSAYHLASQSPELRIAVLESEVAGYGAAGRNGGWVGAGIAGGAGRYARRSGWARTRAAAELTERAVDEIGGVAGSEQIECGFAKGGTLAIATTRPQWDRLRARLEAASATGMRESGSTLMSPGEAAALVSTPDIYGAVFTPHCARVDPARLVRGLAAACEARGVRIYEGTRAEAVEAGVVRTAGGRVTACSVVLATEAWTTGLSRAAGSYLPLTSMMIATEPLPSSVWEELGWPHGLTVRDQRHLFFYAQRTADDRIAIGGRGAPYSLRDPLAEFDTRNSAVWARLERTLHEHFPVTSGYAVTHRWGGALAVPRDWSMSVGYDPATGLGHAGGYSGHGVVASYLAGRALADLIAGRETPYTRAPWVGHRSRRWEPEPLRYLAANAIVRLLESADRKEDTKGTPAHRTRVLRPVLPPA</sequence>
<evidence type="ECO:0000313" key="4">
    <source>
        <dbReference type="Proteomes" id="UP000675781"/>
    </source>
</evidence>
<evidence type="ECO:0000313" key="3">
    <source>
        <dbReference type="EMBL" id="MBR7834510.1"/>
    </source>
</evidence>
<accession>A0A941IMR8</accession>